<evidence type="ECO:0000313" key="7">
    <source>
        <dbReference type="Proteomes" id="UP000509302"/>
    </source>
</evidence>
<keyword evidence="7" id="KW-1185">Reference proteome</keyword>
<keyword evidence="3" id="KW-0663">Pyridoxal phosphate</keyword>
<evidence type="ECO:0000313" key="6">
    <source>
        <dbReference type="EMBL" id="QLG45616.1"/>
    </source>
</evidence>
<gene>
    <name evidence="6" type="ORF">HYG79_09740</name>
</gene>
<dbReference type="PANTHER" id="PTHR43050">
    <property type="entry name" value="SERINE / THREONINE RACEMASE FAMILY MEMBER"/>
    <property type="match status" value="1"/>
</dbReference>
<dbReference type="Pfam" id="PF00291">
    <property type="entry name" value="PALP"/>
    <property type="match status" value="1"/>
</dbReference>
<dbReference type="RefSeq" id="WP_179241904.1">
    <property type="nucleotide sequence ID" value="NZ_CP058595.1"/>
</dbReference>
<accession>A0A7H9AQB9</accession>
<evidence type="ECO:0000256" key="2">
    <source>
        <dbReference type="ARBA" id="ARBA00010869"/>
    </source>
</evidence>
<evidence type="ECO:0000256" key="3">
    <source>
        <dbReference type="ARBA" id="ARBA00022898"/>
    </source>
</evidence>
<evidence type="ECO:0000256" key="4">
    <source>
        <dbReference type="ARBA" id="ARBA00023239"/>
    </source>
</evidence>
<dbReference type="GO" id="GO:0005524">
    <property type="term" value="F:ATP binding"/>
    <property type="evidence" value="ECO:0007669"/>
    <property type="project" value="TreeGrafter"/>
</dbReference>
<sequence>MQKQDVIDCHARISPYVHDTPVLTSRLINTKVGAEVYFKCENFQRAGAYKIRGATNAILQLSDEQRSKGVVTHSSGNFAQALSLAAQSLKVPAHIVMPSSAPQVKKIGVLEYGGTIYECKPTLGARQRMADQIAKETGAVFLHPSNNEHVILGQGTAAFELLTERPDLNYIFCPVGGGGLIAGSAIAAKHFGESCKIIGGEPFEADDAYRSLQTGKIEGNNTVNTIADGLKTTLGDKNFPIIKKHVTKIVRVTENEIVVAMRLVWERMKIIIEPSSAVTVAALIRDAEENPKEYMRKKAGIIISGGNVDLGDLPFGK</sequence>
<dbReference type="GO" id="GO:0000287">
    <property type="term" value="F:magnesium ion binding"/>
    <property type="evidence" value="ECO:0007669"/>
    <property type="project" value="TreeGrafter"/>
</dbReference>
<protein>
    <submittedName>
        <fullName evidence="6">Pyridoxal-phosphate dependent enzyme</fullName>
    </submittedName>
</protein>
<comment type="cofactor">
    <cofactor evidence="1">
        <name>pyridoxal 5'-phosphate</name>
        <dbReference type="ChEBI" id="CHEBI:597326"/>
    </cofactor>
</comment>
<evidence type="ECO:0000256" key="1">
    <source>
        <dbReference type="ARBA" id="ARBA00001933"/>
    </source>
</evidence>
<dbReference type="CDD" id="cd01562">
    <property type="entry name" value="Thr-dehyd"/>
    <property type="match status" value="1"/>
</dbReference>
<dbReference type="PANTHER" id="PTHR43050:SF1">
    <property type="entry name" value="SERINE RACEMASE"/>
    <property type="match status" value="1"/>
</dbReference>
<comment type="similarity">
    <text evidence="2">Belongs to the serine/threonine dehydratase family.</text>
</comment>
<dbReference type="GO" id="GO:0030170">
    <property type="term" value="F:pyridoxal phosphate binding"/>
    <property type="evidence" value="ECO:0007669"/>
    <property type="project" value="TreeGrafter"/>
</dbReference>
<reference evidence="6 7" key="1">
    <citation type="journal article" date="2006" name="Int. J. Syst. Evol. Microbiol.">
        <title>Costertonia aggregata gen. nov., sp. nov., a mesophilic marine bacterium of the family Flavobacteriaceae, isolated from a mature biofilm.</title>
        <authorList>
            <person name="Kwon K.K."/>
            <person name="Lee Y.K."/>
            <person name="Lee H.K."/>
        </authorList>
    </citation>
    <scope>NUCLEOTIDE SEQUENCE [LARGE SCALE GENOMIC DNA]</scope>
    <source>
        <strain evidence="6 7">KCCM 42265</strain>
    </source>
</reference>
<feature type="domain" description="Tryptophan synthase beta chain-like PALP" evidence="5">
    <location>
        <begin position="13"/>
        <end position="303"/>
    </location>
</feature>
<dbReference type="InterPro" id="IPR001926">
    <property type="entry name" value="TrpB-like_PALP"/>
</dbReference>
<dbReference type="Gene3D" id="3.40.50.1100">
    <property type="match status" value="2"/>
</dbReference>
<keyword evidence="4" id="KW-0456">Lyase</keyword>
<dbReference type="SUPFAM" id="SSF53686">
    <property type="entry name" value="Tryptophan synthase beta subunit-like PLP-dependent enzymes"/>
    <property type="match status" value="1"/>
</dbReference>
<dbReference type="AlphaFoldDB" id="A0A7H9AQB9"/>
<dbReference type="EMBL" id="CP058595">
    <property type="protein sequence ID" value="QLG45616.1"/>
    <property type="molecule type" value="Genomic_DNA"/>
</dbReference>
<dbReference type="KEGG" id="cagg:HYG79_09740"/>
<dbReference type="GO" id="GO:0030378">
    <property type="term" value="F:serine racemase activity"/>
    <property type="evidence" value="ECO:0007669"/>
    <property type="project" value="TreeGrafter"/>
</dbReference>
<dbReference type="FunFam" id="3.40.50.1100:FF:000005">
    <property type="entry name" value="Threonine dehydratase catabolic"/>
    <property type="match status" value="1"/>
</dbReference>
<dbReference type="InterPro" id="IPR036052">
    <property type="entry name" value="TrpB-like_PALP_sf"/>
</dbReference>
<proteinExistence type="inferred from homology"/>
<dbReference type="GO" id="GO:0070179">
    <property type="term" value="P:D-serine biosynthetic process"/>
    <property type="evidence" value="ECO:0007669"/>
    <property type="project" value="TreeGrafter"/>
</dbReference>
<organism evidence="6 7">
    <name type="scientific">Costertonia aggregata</name>
    <dbReference type="NCBI Taxonomy" id="343403"/>
    <lineage>
        <taxon>Bacteria</taxon>
        <taxon>Pseudomonadati</taxon>
        <taxon>Bacteroidota</taxon>
        <taxon>Flavobacteriia</taxon>
        <taxon>Flavobacteriales</taxon>
        <taxon>Flavobacteriaceae</taxon>
        <taxon>Costertonia</taxon>
    </lineage>
</organism>
<dbReference type="FunFam" id="3.40.50.1100:FF:000007">
    <property type="entry name" value="L-threonine dehydratase catabolic TdcB"/>
    <property type="match status" value="1"/>
</dbReference>
<dbReference type="Proteomes" id="UP000509302">
    <property type="component" value="Chromosome"/>
</dbReference>
<evidence type="ECO:0000259" key="5">
    <source>
        <dbReference type="Pfam" id="PF00291"/>
    </source>
</evidence>
<name>A0A7H9AQB9_9FLAO</name>
<dbReference type="GO" id="GO:0003941">
    <property type="term" value="F:L-serine ammonia-lyase activity"/>
    <property type="evidence" value="ECO:0007669"/>
    <property type="project" value="TreeGrafter"/>
</dbReference>
<dbReference type="GO" id="GO:0018114">
    <property type="term" value="F:threonine racemase activity"/>
    <property type="evidence" value="ECO:0007669"/>
    <property type="project" value="TreeGrafter"/>
</dbReference>